<evidence type="ECO:0008006" key="3">
    <source>
        <dbReference type="Google" id="ProtNLM"/>
    </source>
</evidence>
<dbReference type="Proteomes" id="UP001516400">
    <property type="component" value="Unassembled WGS sequence"/>
</dbReference>
<dbReference type="AlphaFoldDB" id="A0ABD2P6C0"/>
<organism evidence="1 2">
    <name type="scientific">Cryptolaemus montrouzieri</name>
    <dbReference type="NCBI Taxonomy" id="559131"/>
    <lineage>
        <taxon>Eukaryota</taxon>
        <taxon>Metazoa</taxon>
        <taxon>Ecdysozoa</taxon>
        <taxon>Arthropoda</taxon>
        <taxon>Hexapoda</taxon>
        <taxon>Insecta</taxon>
        <taxon>Pterygota</taxon>
        <taxon>Neoptera</taxon>
        <taxon>Endopterygota</taxon>
        <taxon>Coleoptera</taxon>
        <taxon>Polyphaga</taxon>
        <taxon>Cucujiformia</taxon>
        <taxon>Coccinelloidea</taxon>
        <taxon>Coccinellidae</taxon>
        <taxon>Scymninae</taxon>
        <taxon>Scymnini</taxon>
        <taxon>Cryptolaemus</taxon>
    </lineage>
</organism>
<sequence length="269" mass="31272">MINIIRKYSNKEQMKNIQEHISTLKNYKDFSQLSDNHEQLLNEQTVLLYAATLLGEDNKDIMDLCLDILENFISIERNHAELLSIFGVYEALESLAIKERSTYVLQSKRAEVLANILTNTAAPAYNTRYSVKRCKYRNNFLFLLEIKELTEKNKPYLVSIFLKTKGVISFHFHEKGRCTIRLCSHISIESFVKTIQDGCNMTVLVVVKDPTTGNEYYENILETLPDNLEYVDEESPPKDKAITAKRKSENEENSLLNSLISFWNQSFYW</sequence>
<protein>
    <recommendedName>
        <fullName evidence="3">Armadillo repeat-containing protein 1</fullName>
    </recommendedName>
</protein>
<evidence type="ECO:0000313" key="1">
    <source>
        <dbReference type="EMBL" id="KAL3286492.1"/>
    </source>
</evidence>
<accession>A0ABD2P6C0</accession>
<reference evidence="1 2" key="1">
    <citation type="journal article" date="2021" name="BMC Biol.">
        <title>Horizontally acquired antibacterial genes associated with adaptive radiation of ladybird beetles.</title>
        <authorList>
            <person name="Li H.S."/>
            <person name="Tang X.F."/>
            <person name="Huang Y.H."/>
            <person name="Xu Z.Y."/>
            <person name="Chen M.L."/>
            <person name="Du X.Y."/>
            <person name="Qiu B.Y."/>
            <person name="Chen P.T."/>
            <person name="Zhang W."/>
            <person name="Slipinski A."/>
            <person name="Escalona H.E."/>
            <person name="Waterhouse R.M."/>
            <person name="Zwick A."/>
            <person name="Pang H."/>
        </authorList>
    </citation>
    <scope>NUCLEOTIDE SEQUENCE [LARGE SCALE GENOMIC DNA]</scope>
    <source>
        <strain evidence="1">SYSU2018</strain>
    </source>
</reference>
<dbReference type="PANTHER" id="PTHR28592:SF1">
    <property type="entry name" value="ARMADILLO REPEAT-CONTAINING PROTEIN 1"/>
    <property type="match status" value="1"/>
</dbReference>
<proteinExistence type="predicted"/>
<evidence type="ECO:0000313" key="2">
    <source>
        <dbReference type="Proteomes" id="UP001516400"/>
    </source>
</evidence>
<keyword evidence="2" id="KW-1185">Reference proteome</keyword>
<comment type="caution">
    <text evidence="1">The sequence shown here is derived from an EMBL/GenBank/DDBJ whole genome shotgun (WGS) entry which is preliminary data.</text>
</comment>
<dbReference type="EMBL" id="JABFTP020000185">
    <property type="protein sequence ID" value="KAL3286492.1"/>
    <property type="molecule type" value="Genomic_DNA"/>
</dbReference>
<dbReference type="PANTHER" id="PTHR28592">
    <property type="entry name" value="ARMADILLO REPEAT-CONTAINING PROTEIN 1"/>
    <property type="match status" value="1"/>
</dbReference>
<gene>
    <name evidence="1" type="ORF">HHI36_000997</name>
</gene>
<name>A0ABD2P6C0_9CUCU</name>